<dbReference type="PROSITE" id="PS51084">
    <property type="entry name" value="HIT_2"/>
    <property type="match status" value="1"/>
</dbReference>
<dbReference type="GeneID" id="28998379"/>
<dbReference type="VEuPathDB" id="FungiDB:PHYBLDRAFT_175347"/>
<dbReference type="GO" id="GO:0016787">
    <property type="term" value="F:hydrolase activity"/>
    <property type="evidence" value="ECO:0007669"/>
    <property type="project" value="UniProtKB-KW"/>
</dbReference>
<dbReference type="Proteomes" id="UP000077315">
    <property type="component" value="Unassembled WGS sequence"/>
</dbReference>
<dbReference type="EMBL" id="KV441004">
    <property type="protein sequence ID" value="OAD66290.1"/>
    <property type="molecule type" value="Genomic_DNA"/>
</dbReference>
<dbReference type="PANTHER" id="PTHR12486:SF5">
    <property type="entry name" value="ADENOSINE 5'-MONOPHOSPHORAMIDASE HINT3"/>
    <property type="match status" value="1"/>
</dbReference>
<dbReference type="PANTHER" id="PTHR12486">
    <property type="entry name" value="APRATAXIN-RELATED"/>
    <property type="match status" value="1"/>
</dbReference>
<accession>A0A163CXC6</accession>
<dbReference type="Pfam" id="PF11969">
    <property type="entry name" value="DcpS_C"/>
    <property type="match status" value="1"/>
</dbReference>
<feature type="active site" description="Tele-AMP-histidine intermediate" evidence="3">
    <location>
        <position position="105"/>
    </location>
</feature>
<dbReference type="InterPro" id="IPR036265">
    <property type="entry name" value="HIT-like_sf"/>
</dbReference>
<dbReference type="InterPro" id="IPR001310">
    <property type="entry name" value="Histidine_triad_HIT"/>
</dbReference>
<keyword evidence="1" id="KW-0547">Nucleotide-binding</keyword>
<feature type="short sequence motif" description="Histidine triad motif" evidence="4 5">
    <location>
        <begin position="103"/>
        <end position="107"/>
    </location>
</feature>
<evidence type="ECO:0000256" key="1">
    <source>
        <dbReference type="ARBA" id="ARBA00022741"/>
    </source>
</evidence>
<organism evidence="7 8">
    <name type="scientific">Phycomyces blakesleeanus (strain ATCC 8743b / DSM 1359 / FGSC 10004 / NBRC 33097 / NRRL 1555)</name>
    <dbReference type="NCBI Taxonomy" id="763407"/>
    <lineage>
        <taxon>Eukaryota</taxon>
        <taxon>Fungi</taxon>
        <taxon>Fungi incertae sedis</taxon>
        <taxon>Mucoromycota</taxon>
        <taxon>Mucoromycotina</taxon>
        <taxon>Mucoromycetes</taxon>
        <taxon>Mucorales</taxon>
        <taxon>Phycomycetaceae</taxon>
        <taxon>Phycomyces</taxon>
    </lineage>
</organism>
<keyword evidence="8" id="KW-1185">Reference proteome</keyword>
<reference evidence="8" key="1">
    <citation type="submission" date="2015-06" db="EMBL/GenBank/DDBJ databases">
        <title>Expansion of signal transduction pathways in fungi by whole-genome duplication.</title>
        <authorList>
            <consortium name="DOE Joint Genome Institute"/>
            <person name="Corrochano L.M."/>
            <person name="Kuo A."/>
            <person name="Marcet-Houben M."/>
            <person name="Polaino S."/>
            <person name="Salamov A."/>
            <person name="Villalobos J.M."/>
            <person name="Alvarez M.I."/>
            <person name="Avalos J."/>
            <person name="Benito E.P."/>
            <person name="Benoit I."/>
            <person name="Burger G."/>
            <person name="Camino L.P."/>
            <person name="Canovas D."/>
            <person name="Cerda-Olmedo E."/>
            <person name="Cheng J.-F."/>
            <person name="Dominguez A."/>
            <person name="Elias M."/>
            <person name="Eslava A.P."/>
            <person name="Glaser F."/>
            <person name="Grimwood J."/>
            <person name="Gutierrez G."/>
            <person name="Heitman J."/>
            <person name="Henrissat B."/>
            <person name="Iturriaga E.A."/>
            <person name="Lang B.F."/>
            <person name="Lavin J.L."/>
            <person name="Lee S."/>
            <person name="Li W."/>
            <person name="Lindquist E."/>
            <person name="Lopez-Garcia S."/>
            <person name="Luque E.M."/>
            <person name="Marcos A.T."/>
            <person name="Martin J."/>
            <person name="McCluskey K."/>
            <person name="Medina H.R."/>
            <person name="Miralles-Duran A."/>
            <person name="Miyazaki A."/>
            <person name="Munoz-Torres E."/>
            <person name="Oguiza J.A."/>
            <person name="Ohm R."/>
            <person name="Olmedo M."/>
            <person name="Orejas M."/>
            <person name="Ortiz-Castellanos L."/>
            <person name="Pisabarro A.G."/>
            <person name="Rodriguez-Romero J."/>
            <person name="Ruiz-Herrera J."/>
            <person name="Ruiz-Vazquez R."/>
            <person name="Sanz C."/>
            <person name="Schackwitz W."/>
            <person name="Schmutz J."/>
            <person name="Shahriari M."/>
            <person name="Shelest E."/>
            <person name="Silva-Franco F."/>
            <person name="Soanes D."/>
            <person name="Syed K."/>
            <person name="Tagua V.G."/>
            <person name="Talbot N.J."/>
            <person name="Thon M."/>
            <person name="De vries R.P."/>
            <person name="Wiebenga A."/>
            <person name="Yadav J.S."/>
            <person name="Braun E.L."/>
            <person name="Baker S."/>
            <person name="Garre V."/>
            <person name="Horwitz B."/>
            <person name="Torres-Martinez S."/>
            <person name="Idnurm A."/>
            <person name="Herrera-Estrella A."/>
            <person name="Gabaldon T."/>
            <person name="Grigoriev I.V."/>
        </authorList>
    </citation>
    <scope>NUCLEOTIDE SEQUENCE [LARGE SCALE GENOMIC DNA]</scope>
    <source>
        <strain evidence="8">NRRL 1555(-)</strain>
    </source>
</reference>
<dbReference type="AlphaFoldDB" id="A0A163CXC6"/>
<evidence type="ECO:0000313" key="7">
    <source>
        <dbReference type="EMBL" id="OAD66290.1"/>
    </source>
</evidence>
<proteinExistence type="predicted"/>
<evidence type="ECO:0000256" key="5">
    <source>
        <dbReference type="PROSITE-ProRule" id="PRU00464"/>
    </source>
</evidence>
<evidence type="ECO:0000256" key="4">
    <source>
        <dbReference type="PIRSR" id="PIRSR601310-3"/>
    </source>
</evidence>
<dbReference type="STRING" id="763407.A0A163CXC6"/>
<protein>
    <recommendedName>
        <fullName evidence="6">HIT domain-containing protein</fullName>
    </recommendedName>
</protein>
<name>A0A163CXC6_PHYB8</name>
<evidence type="ECO:0000256" key="2">
    <source>
        <dbReference type="ARBA" id="ARBA00022801"/>
    </source>
</evidence>
<dbReference type="InterPro" id="IPR011146">
    <property type="entry name" value="HIT-like"/>
</dbReference>
<dbReference type="InParanoid" id="A0A163CXC6"/>
<dbReference type="OrthoDB" id="1915375at2759"/>
<dbReference type="RefSeq" id="XP_018284330.1">
    <property type="nucleotide sequence ID" value="XM_018437473.1"/>
</dbReference>
<dbReference type="GO" id="GO:0000166">
    <property type="term" value="F:nucleotide binding"/>
    <property type="evidence" value="ECO:0007669"/>
    <property type="project" value="UniProtKB-KW"/>
</dbReference>
<evidence type="ECO:0000313" key="8">
    <source>
        <dbReference type="Proteomes" id="UP000077315"/>
    </source>
</evidence>
<keyword evidence="2" id="KW-0378">Hydrolase</keyword>
<sequence>MFGCFGKSECVFCSVSTENGFSIIYEDDTLIAFHDRSPGARFHALVIPRDHVSTVKVLDTSHVPLLERMIGLGHQLLKDRGYAQNADQIRLGFHVPPFNSINHIHLHVLGLPFGNRFREWKYTPGLWFAEANTVLERLRQGLSPV</sequence>
<dbReference type="SUPFAM" id="SSF54197">
    <property type="entry name" value="HIT-like"/>
    <property type="match status" value="1"/>
</dbReference>
<feature type="domain" description="HIT" evidence="6">
    <location>
        <begin position="11"/>
        <end position="118"/>
    </location>
</feature>
<evidence type="ECO:0000259" key="6">
    <source>
        <dbReference type="PROSITE" id="PS51084"/>
    </source>
</evidence>
<gene>
    <name evidence="7" type="ORF">PHYBLDRAFT_175347</name>
</gene>
<dbReference type="PRINTS" id="PR00332">
    <property type="entry name" value="HISTRIAD"/>
</dbReference>
<evidence type="ECO:0000256" key="3">
    <source>
        <dbReference type="PIRSR" id="PIRSR601310-1"/>
    </source>
</evidence>
<dbReference type="Gene3D" id="3.30.428.10">
    <property type="entry name" value="HIT-like"/>
    <property type="match status" value="1"/>
</dbReference>